<keyword evidence="2" id="KW-1185">Reference proteome</keyword>
<evidence type="ECO:0000313" key="2">
    <source>
        <dbReference type="Proteomes" id="UP000201818"/>
    </source>
</evidence>
<dbReference type="RefSeq" id="YP_009187451.1">
    <property type="nucleotide sequence ID" value="NC_028657.1"/>
</dbReference>
<organism evidence="1 2">
    <name type="scientific">Pseudomonas phage YMC11/02/R656</name>
    <dbReference type="NCBI Taxonomy" id="1755689"/>
    <lineage>
        <taxon>Viruses</taxon>
        <taxon>Duplodnaviria</taxon>
        <taxon>Heunggongvirae</taxon>
        <taxon>Uroviricota</taxon>
        <taxon>Caudoviricetes</taxon>
        <taxon>Bugaksanvirus</taxon>
        <taxon>Bugaksanvirus R656</taxon>
    </lineage>
</organism>
<name>A0A0S2SYA2_9CAUD</name>
<dbReference type="Proteomes" id="UP000201818">
    <property type="component" value="Segment"/>
</dbReference>
<dbReference type="GeneID" id="26516107"/>
<dbReference type="EMBL" id="KT968831">
    <property type="protein sequence ID" value="ALP47875.1"/>
    <property type="molecule type" value="Genomic_DNA"/>
</dbReference>
<accession>A0A0S2SYA2</accession>
<protein>
    <submittedName>
        <fullName evidence="1">Uncharacterized protein</fullName>
    </submittedName>
</protein>
<gene>
    <name evidence="1" type="ORF">BPPAER656_00540</name>
</gene>
<dbReference type="KEGG" id="vg:26516107"/>
<sequence length="83" mass="8964">MAEKSYLIGKWAIFKSRASTEVLGYIVDGIGQTTVPGQPPFSIIDSVLFAPDGTRLGYLAPLEGSWVVNLGDYEIGHVLRALP</sequence>
<reference evidence="1 2" key="1">
    <citation type="submission" date="2015-10" db="EMBL/GenBank/DDBJ databases">
        <title>Complete Genome Sequence of the Pseudomonas phage YMC11/02/R656_PAE_BP.</title>
        <authorList>
            <person name="Jeon J."/>
            <person name="Yong D."/>
            <person name="Lee K."/>
        </authorList>
    </citation>
    <scope>NUCLEOTIDE SEQUENCE [LARGE SCALE GENOMIC DNA]</scope>
</reference>
<proteinExistence type="predicted"/>
<evidence type="ECO:0000313" key="1">
    <source>
        <dbReference type="EMBL" id="ALP47875.1"/>
    </source>
</evidence>